<dbReference type="Proteomes" id="UP000613840">
    <property type="component" value="Unassembled WGS sequence"/>
</dbReference>
<accession>A0A917S319</accession>
<feature type="domain" description="Luciferase-like" evidence="5">
    <location>
        <begin position="15"/>
        <end position="217"/>
    </location>
</feature>
<dbReference type="GO" id="GO:0046306">
    <property type="term" value="P:alkanesulfonate catabolic process"/>
    <property type="evidence" value="ECO:0007669"/>
    <property type="project" value="TreeGrafter"/>
</dbReference>
<evidence type="ECO:0000256" key="1">
    <source>
        <dbReference type="ARBA" id="ARBA00022630"/>
    </source>
</evidence>
<dbReference type="RefSeq" id="WP_188894443.1">
    <property type="nucleotide sequence ID" value="NZ_BMMZ01000002.1"/>
</dbReference>
<proteinExistence type="predicted"/>
<comment type="caution">
    <text evidence="6">The sequence shown here is derived from an EMBL/GenBank/DDBJ whole genome shotgun (WGS) entry which is preliminary data.</text>
</comment>
<evidence type="ECO:0000256" key="2">
    <source>
        <dbReference type="ARBA" id="ARBA00022643"/>
    </source>
</evidence>
<dbReference type="Gene3D" id="3.20.20.30">
    <property type="entry name" value="Luciferase-like domain"/>
    <property type="match status" value="1"/>
</dbReference>
<dbReference type="PANTHER" id="PTHR42847:SF4">
    <property type="entry name" value="ALKANESULFONATE MONOOXYGENASE-RELATED"/>
    <property type="match status" value="1"/>
</dbReference>
<keyword evidence="4" id="KW-0503">Monooxygenase</keyword>
<dbReference type="InterPro" id="IPR036661">
    <property type="entry name" value="Luciferase-like_sf"/>
</dbReference>
<dbReference type="EMBL" id="BMMZ01000002">
    <property type="protein sequence ID" value="GGL54322.1"/>
    <property type="molecule type" value="Genomic_DNA"/>
</dbReference>
<evidence type="ECO:0000256" key="3">
    <source>
        <dbReference type="ARBA" id="ARBA00023002"/>
    </source>
</evidence>
<evidence type="ECO:0000256" key="4">
    <source>
        <dbReference type="ARBA" id="ARBA00023033"/>
    </source>
</evidence>
<dbReference type="InterPro" id="IPR011251">
    <property type="entry name" value="Luciferase-like_dom"/>
</dbReference>
<gene>
    <name evidence="6" type="ORF">GCM10011575_10880</name>
</gene>
<dbReference type="PANTHER" id="PTHR42847">
    <property type="entry name" value="ALKANESULFONATE MONOOXYGENASE"/>
    <property type="match status" value="1"/>
</dbReference>
<dbReference type="InterPro" id="IPR050172">
    <property type="entry name" value="SsuD_RutA_monooxygenase"/>
</dbReference>
<evidence type="ECO:0000259" key="5">
    <source>
        <dbReference type="Pfam" id="PF00296"/>
    </source>
</evidence>
<protein>
    <recommendedName>
        <fullName evidence="5">Luciferase-like domain-containing protein</fullName>
    </recommendedName>
</protein>
<dbReference type="SUPFAM" id="SSF51679">
    <property type="entry name" value="Bacterial luciferase-like"/>
    <property type="match status" value="1"/>
</dbReference>
<reference evidence="6" key="1">
    <citation type="journal article" date="2014" name="Int. J. Syst. Evol. Microbiol.">
        <title>Complete genome sequence of Corynebacterium casei LMG S-19264T (=DSM 44701T), isolated from a smear-ripened cheese.</title>
        <authorList>
            <consortium name="US DOE Joint Genome Institute (JGI-PGF)"/>
            <person name="Walter F."/>
            <person name="Albersmeier A."/>
            <person name="Kalinowski J."/>
            <person name="Ruckert C."/>
        </authorList>
    </citation>
    <scope>NUCLEOTIDE SEQUENCE</scope>
    <source>
        <strain evidence="6">CGMCC 4.7306</strain>
    </source>
</reference>
<evidence type="ECO:0000313" key="6">
    <source>
        <dbReference type="EMBL" id="GGL54322.1"/>
    </source>
</evidence>
<name>A0A917S319_9ACTN</name>
<keyword evidence="3" id="KW-0560">Oxidoreductase</keyword>
<organism evidence="6 7">
    <name type="scientific">Microlunatus endophyticus</name>
    <dbReference type="NCBI Taxonomy" id="1716077"/>
    <lineage>
        <taxon>Bacteria</taxon>
        <taxon>Bacillati</taxon>
        <taxon>Actinomycetota</taxon>
        <taxon>Actinomycetes</taxon>
        <taxon>Propionibacteriales</taxon>
        <taxon>Propionibacteriaceae</taxon>
        <taxon>Microlunatus</taxon>
    </lineage>
</organism>
<sequence length="283" mass="30692">MHYGLDLSAVGPCGDPTTMVALARLAEVSGWDGIFLEDYVFFHDPEVPAYDPWVTLSAIAVATSSITIGTCVTPVARRRVWKLAAEAMTLDRLSGGRLVLGVGLGDAGSKDFGGVGEPVDPRERALALDESLDVLAALWSGEPVTYHGRFVSVDDVRLPALPVQRPRIPIWVGGCARFDGPRQRALRWDGSCMYGTPPPQWVDLTVADVIALKYEARRLGKDDFVVTVGGRPRRDDLGAEIDYVTSLEQAGADWWCEYVPPATAVEDARTLISNGPIRSTRSP</sequence>
<reference evidence="6" key="2">
    <citation type="submission" date="2020-09" db="EMBL/GenBank/DDBJ databases">
        <authorList>
            <person name="Sun Q."/>
            <person name="Zhou Y."/>
        </authorList>
    </citation>
    <scope>NUCLEOTIDE SEQUENCE</scope>
    <source>
        <strain evidence="6">CGMCC 4.7306</strain>
    </source>
</reference>
<dbReference type="Pfam" id="PF00296">
    <property type="entry name" value="Bac_luciferase"/>
    <property type="match status" value="1"/>
</dbReference>
<keyword evidence="1" id="KW-0285">Flavoprotein</keyword>
<keyword evidence="2" id="KW-0288">FMN</keyword>
<dbReference type="AlphaFoldDB" id="A0A917S319"/>
<evidence type="ECO:0000313" key="7">
    <source>
        <dbReference type="Proteomes" id="UP000613840"/>
    </source>
</evidence>
<dbReference type="GO" id="GO:0008726">
    <property type="term" value="F:alkanesulfonate monooxygenase activity"/>
    <property type="evidence" value="ECO:0007669"/>
    <property type="project" value="TreeGrafter"/>
</dbReference>
<keyword evidence="7" id="KW-1185">Reference proteome</keyword>